<evidence type="ECO:0000313" key="1">
    <source>
        <dbReference type="EMBL" id="VEV96021.1"/>
    </source>
</evidence>
<gene>
    <name evidence="1" type="ORF">PMYSY11_0974</name>
</gene>
<organism evidence="1">
    <name type="scientific">Pseudomonas marincola</name>
    <dbReference type="NCBI Taxonomy" id="437900"/>
    <lineage>
        <taxon>Bacteria</taxon>
        <taxon>Pseudomonadati</taxon>
        <taxon>Pseudomonadota</taxon>
        <taxon>Gammaproteobacteria</taxon>
        <taxon>Pseudomonadales</taxon>
        <taxon>Pseudomonadaceae</taxon>
        <taxon>Pseudomonas</taxon>
    </lineage>
</organism>
<protein>
    <submittedName>
        <fullName evidence="1">Uncharacterized protein</fullName>
    </submittedName>
</protein>
<accession>A0A653E0K5</accession>
<dbReference type="EMBL" id="LR215729">
    <property type="protein sequence ID" value="VEV96021.1"/>
    <property type="molecule type" value="Genomic_DNA"/>
</dbReference>
<reference evidence="1" key="1">
    <citation type="submission" date="2019-02" db="EMBL/GenBank/DDBJ databases">
        <authorList>
            <consortium name="Genoscope - CEA"/>
            <person name="William W."/>
        </authorList>
    </citation>
    <scope>NUCLEOTIDE SEQUENCE [LARGE SCALE GENOMIC DNA]</scope>
    <source>
        <strain evidence="1">YSy11</strain>
    </source>
</reference>
<dbReference type="AlphaFoldDB" id="A0A653E0K5"/>
<proteinExistence type="predicted"/>
<name>A0A653E0K5_9PSED</name>
<sequence>MDTQKGRKKRKTIEKHQRILTQIYFQLKLIKNQQINLSH</sequence>